<dbReference type="InterPro" id="IPR008243">
    <property type="entry name" value="Chorismate_mutase_AroH"/>
</dbReference>
<reference evidence="3 4" key="1">
    <citation type="journal article" date="2020" name="ISME J.">
        <title>Comparative genomics reveals insights into cyanobacterial evolution and habitat adaptation.</title>
        <authorList>
            <person name="Chen M.Y."/>
            <person name="Teng W.K."/>
            <person name="Zhao L."/>
            <person name="Hu C.X."/>
            <person name="Zhou Y.K."/>
            <person name="Han B.P."/>
            <person name="Song L.R."/>
            <person name="Shu W.S."/>
        </authorList>
    </citation>
    <scope>NUCLEOTIDE SEQUENCE [LARGE SCALE GENOMIC DNA]</scope>
    <source>
        <strain evidence="3 4">FACHB-119</strain>
    </source>
</reference>
<dbReference type="PROSITE" id="PS51167">
    <property type="entry name" value="CHORISMATE_MUT_1"/>
    <property type="match status" value="1"/>
</dbReference>
<dbReference type="EC" id="5.4.99.5" evidence="1 2"/>
<comment type="caution">
    <text evidence="3">The sequence shown here is derived from an EMBL/GenBank/DDBJ whole genome shotgun (WGS) entry which is preliminary data.</text>
</comment>
<accession>A0ABR8D2W7</accession>
<dbReference type="Pfam" id="PF07736">
    <property type="entry name" value="CM_1"/>
    <property type="match status" value="1"/>
</dbReference>
<comment type="catalytic activity">
    <reaction evidence="2">
        <text>chorismate = prephenate</text>
        <dbReference type="Rhea" id="RHEA:13897"/>
        <dbReference type="ChEBI" id="CHEBI:29748"/>
        <dbReference type="ChEBI" id="CHEBI:29934"/>
        <dbReference type="EC" id="5.4.99.5"/>
    </reaction>
</comment>
<keyword evidence="4" id="KW-1185">Reference proteome</keyword>
<evidence type="ECO:0000313" key="4">
    <source>
        <dbReference type="Proteomes" id="UP000661112"/>
    </source>
</evidence>
<keyword evidence="2" id="KW-0028">Amino-acid biosynthesis</keyword>
<dbReference type="GO" id="GO:0004106">
    <property type="term" value="F:chorismate mutase activity"/>
    <property type="evidence" value="ECO:0007669"/>
    <property type="project" value="UniProtKB-EC"/>
</dbReference>
<evidence type="ECO:0000256" key="1">
    <source>
        <dbReference type="NCBIfam" id="TIGR01796"/>
    </source>
</evidence>
<sequence>MDQLTLRTHQYQVTKKTDMSAKFGEWRVRGLRGATTVSHNSAQAIAEAVDELLNALEVNNPLDPTEIVSVTFSATPDLDAMFPAAVARRRPGWELVPLLDVQQMQVESSLKRCIRVLIHLNTPLSQSALHPIYLREAAQLRPDLAIYS</sequence>
<protein>
    <recommendedName>
        <fullName evidence="1 2">chorismate mutase</fullName>
        <ecNumber evidence="1 2">5.4.99.5</ecNumber>
    </recommendedName>
</protein>
<dbReference type="Proteomes" id="UP000661112">
    <property type="component" value="Unassembled WGS sequence"/>
</dbReference>
<keyword evidence="2 3" id="KW-0413">Isomerase</keyword>
<evidence type="ECO:0000313" key="3">
    <source>
        <dbReference type="EMBL" id="MBD2500526.1"/>
    </source>
</evidence>
<gene>
    <name evidence="3" type="primary">aroH</name>
    <name evidence="3" type="ORF">H6G83_07820</name>
</gene>
<evidence type="ECO:0000256" key="2">
    <source>
        <dbReference type="PROSITE-ProRule" id="PRU00514"/>
    </source>
</evidence>
<dbReference type="CDD" id="cd02185">
    <property type="entry name" value="AroH"/>
    <property type="match status" value="1"/>
</dbReference>
<proteinExistence type="predicted"/>
<dbReference type="SUPFAM" id="SSF55298">
    <property type="entry name" value="YjgF-like"/>
    <property type="match status" value="1"/>
</dbReference>
<dbReference type="PIRSF" id="PIRSF005965">
    <property type="entry name" value="Chor_mut_AroH"/>
    <property type="match status" value="1"/>
</dbReference>
<dbReference type="InterPro" id="IPR035959">
    <property type="entry name" value="RutC-like_sf"/>
</dbReference>
<name>A0ABR8D2W7_9NOST</name>
<organism evidence="3 4">
    <name type="scientific">Anabaena azotica FACHB-119</name>
    <dbReference type="NCBI Taxonomy" id="947527"/>
    <lineage>
        <taxon>Bacteria</taxon>
        <taxon>Bacillati</taxon>
        <taxon>Cyanobacteriota</taxon>
        <taxon>Cyanophyceae</taxon>
        <taxon>Nostocales</taxon>
        <taxon>Nostocaceae</taxon>
        <taxon>Anabaena</taxon>
        <taxon>Anabaena azotica</taxon>
    </lineage>
</organism>
<dbReference type="Gene3D" id="3.30.1330.40">
    <property type="entry name" value="RutC-like"/>
    <property type="match status" value="1"/>
</dbReference>
<dbReference type="EMBL" id="JACJSG010000008">
    <property type="protein sequence ID" value="MBD2500526.1"/>
    <property type="molecule type" value="Genomic_DNA"/>
</dbReference>
<dbReference type="PANTHER" id="PTHR21164">
    <property type="entry name" value="CHORISMATE MUTASE"/>
    <property type="match status" value="1"/>
</dbReference>
<dbReference type="PANTHER" id="PTHR21164:SF0">
    <property type="entry name" value="CHORISMATE MUTASE AROH"/>
    <property type="match status" value="1"/>
</dbReference>
<dbReference type="NCBIfam" id="TIGR01796">
    <property type="entry name" value="CM_mono_aroH"/>
    <property type="match status" value="1"/>
</dbReference>
<keyword evidence="2" id="KW-0057">Aromatic amino acid biosynthesis</keyword>